<dbReference type="EMBL" id="MKWS01000031">
    <property type="protein sequence ID" value="RVD74559.1"/>
    <property type="molecule type" value="Genomic_DNA"/>
</dbReference>
<dbReference type="Proteomes" id="UP000288002">
    <property type="component" value="Unassembled WGS sequence"/>
</dbReference>
<name>A0AA94EHU1_9PSED</name>
<reference evidence="1 2" key="1">
    <citation type="submission" date="2016-10" db="EMBL/GenBank/DDBJ databases">
        <title>Search of new enzymes for the oxidation of sulfur compounds.</title>
        <authorList>
            <person name="Novo A."/>
            <person name="Moreira I.S."/>
            <person name="Castro P.M."/>
        </authorList>
    </citation>
    <scope>NUCLEOTIDE SEQUENCE [LARGE SCALE GENOMIC DNA]</scope>
    <source>
        <strain evidence="1 2">A9</strain>
    </source>
</reference>
<evidence type="ECO:0000313" key="2">
    <source>
        <dbReference type="Proteomes" id="UP000288002"/>
    </source>
</evidence>
<organism evidence="1 2">
    <name type="scientific">Pseudomonas koreensis</name>
    <dbReference type="NCBI Taxonomy" id="198620"/>
    <lineage>
        <taxon>Bacteria</taxon>
        <taxon>Pseudomonadati</taxon>
        <taxon>Pseudomonadota</taxon>
        <taxon>Gammaproteobacteria</taxon>
        <taxon>Pseudomonadales</taxon>
        <taxon>Pseudomonadaceae</taxon>
        <taxon>Pseudomonas</taxon>
    </lineage>
</organism>
<proteinExistence type="predicted"/>
<evidence type="ECO:0000313" key="1">
    <source>
        <dbReference type="EMBL" id="RVD74559.1"/>
    </source>
</evidence>
<gene>
    <name evidence="1" type="ORF">A9HBioS_5540</name>
</gene>
<dbReference type="RefSeq" id="WP_127652461.1">
    <property type="nucleotide sequence ID" value="NZ_MKWS01000031.1"/>
</dbReference>
<protein>
    <submittedName>
        <fullName evidence="1">Uncharacterized protein</fullName>
    </submittedName>
</protein>
<accession>A0AA94EHU1</accession>
<comment type="caution">
    <text evidence="1">The sequence shown here is derived from an EMBL/GenBank/DDBJ whole genome shotgun (WGS) entry which is preliminary data.</text>
</comment>
<dbReference type="AlphaFoldDB" id="A0AA94EHU1"/>
<sequence length="747" mass="84823">MSRLSDYTDEAILEIIHAEGYQRLSGTHKNGQSVHEVLHSCGMVNRKNSKSLVSDKRGCVFIPCHERGKLSLLYLKTVAREQGLDDVTHALEGTVPLSHLKISAGDTLHWRKGDLTMTQSWSVVRSRALSSKKGTFFQPDETRRKMPSPVLTRSTLEEICAPKGLVPPFRIPARRMEKADYLHTACGANVALRFSELNSWDATRCPHCNPLESAALSAFNTFLADVEMTFDGTLRLLEGKSQVNRSQTLSITCTVCHLRNTRKSYDLIRYRGFTYCDNPQCRNTYLPEDRISESDQYYIDLLRDRGIRNFADGQKLFPRAMRYLRYPSDTSRDGADKLTRKYEIVQQALDLPSNARPTEYTEQALRVFFQTAIDNGATTIGHIRANLPNSVNNFITRRRNAGDFIHHRVLAEMDIRFKRSYEIATLQDALDCVRDTKCMSWGEFVSRYPGASESIIAQGFKEGVMASYGWIPLVNYSRLTDQELLGKAAERCQDEKLDSLSQLERTYGSLILNIRERGLMGDLCAKMGFQQPAVWQGKSLDDIAQHIRDSGFTSSSDWHASSSGSYKYAASQNWVREISKLFNWGQFKGLNGFRYDSLPETIVANMLHLADYDFVDHPPITRFPGYGGGRAMADFLIDAAPLWIEVWAYRTEDVVTYVKFEDYPAKRKYKEQGYQAHAMPLCSLEGGLFYRPHTLDGIDYRRGMSSFVRHACQRLTQHGFPITFTPDLLAELRQSIQGQSDSPAIGM</sequence>